<evidence type="ECO:0000256" key="8">
    <source>
        <dbReference type="SAM" id="Phobius"/>
    </source>
</evidence>
<accession>A0A2T0RPC2</accession>
<keyword evidence="7 8" id="KW-0472">Membrane</keyword>
<feature type="transmembrane region" description="Helical" evidence="8">
    <location>
        <begin position="111"/>
        <end position="131"/>
    </location>
</feature>
<feature type="domain" description="Glycosyltransferase RgtA/B/C/D-like" evidence="9">
    <location>
        <begin position="60"/>
        <end position="220"/>
    </location>
</feature>
<feature type="transmembrane region" description="Helical" evidence="8">
    <location>
        <begin position="257"/>
        <end position="276"/>
    </location>
</feature>
<dbReference type="InterPro" id="IPR050297">
    <property type="entry name" value="LipidA_mod_glycosyltrf_83"/>
</dbReference>
<evidence type="ECO:0000256" key="7">
    <source>
        <dbReference type="ARBA" id="ARBA00023136"/>
    </source>
</evidence>
<evidence type="ECO:0000259" key="9">
    <source>
        <dbReference type="Pfam" id="PF13231"/>
    </source>
</evidence>
<keyword evidence="5 8" id="KW-0812">Transmembrane</keyword>
<name>A0A2T0RPC2_9RHOB</name>
<proteinExistence type="predicted"/>
<evidence type="ECO:0000313" key="10">
    <source>
        <dbReference type="EMBL" id="PRY23018.1"/>
    </source>
</evidence>
<evidence type="ECO:0000313" key="11">
    <source>
        <dbReference type="Proteomes" id="UP000239480"/>
    </source>
</evidence>
<keyword evidence="2" id="KW-1003">Cell membrane</keyword>
<gene>
    <name evidence="10" type="ORF">CLV78_10570</name>
</gene>
<comment type="subcellular location">
    <subcellularLocation>
        <location evidence="1">Cell membrane</location>
        <topology evidence="1">Multi-pass membrane protein</topology>
    </subcellularLocation>
</comment>
<dbReference type="GO" id="GO:0005886">
    <property type="term" value="C:plasma membrane"/>
    <property type="evidence" value="ECO:0007669"/>
    <property type="project" value="UniProtKB-SubCell"/>
</dbReference>
<feature type="transmembrane region" description="Helical" evidence="8">
    <location>
        <begin position="82"/>
        <end position="104"/>
    </location>
</feature>
<dbReference type="RefSeq" id="WP_158263523.1">
    <property type="nucleotide sequence ID" value="NZ_PVTD01000005.1"/>
</dbReference>
<evidence type="ECO:0000256" key="2">
    <source>
        <dbReference type="ARBA" id="ARBA00022475"/>
    </source>
</evidence>
<organism evidence="10 11">
    <name type="scientific">Aliiruegeria haliotis</name>
    <dbReference type="NCBI Taxonomy" id="1280846"/>
    <lineage>
        <taxon>Bacteria</taxon>
        <taxon>Pseudomonadati</taxon>
        <taxon>Pseudomonadota</taxon>
        <taxon>Alphaproteobacteria</taxon>
        <taxon>Rhodobacterales</taxon>
        <taxon>Roseobacteraceae</taxon>
        <taxon>Aliiruegeria</taxon>
    </lineage>
</organism>
<dbReference type="PANTHER" id="PTHR33908">
    <property type="entry name" value="MANNOSYLTRANSFERASE YKCB-RELATED"/>
    <property type="match status" value="1"/>
</dbReference>
<keyword evidence="6 8" id="KW-1133">Transmembrane helix</keyword>
<dbReference type="PANTHER" id="PTHR33908:SF11">
    <property type="entry name" value="MEMBRANE PROTEIN"/>
    <property type="match status" value="1"/>
</dbReference>
<feature type="transmembrane region" description="Helical" evidence="8">
    <location>
        <begin position="203"/>
        <end position="220"/>
    </location>
</feature>
<evidence type="ECO:0000256" key="1">
    <source>
        <dbReference type="ARBA" id="ARBA00004651"/>
    </source>
</evidence>
<dbReference type="Proteomes" id="UP000239480">
    <property type="component" value="Unassembled WGS sequence"/>
</dbReference>
<dbReference type="GO" id="GO:0009103">
    <property type="term" value="P:lipopolysaccharide biosynthetic process"/>
    <property type="evidence" value="ECO:0007669"/>
    <property type="project" value="UniProtKB-ARBA"/>
</dbReference>
<evidence type="ECO:0000256" key="5">
    <source>
        <dbReference type="ARBA" id="ARBA00022692"/>
    </source>
</evidence>
<evidence type="ECO:0000256" key="6">
    <source>
        <dbReference type="ARBA" id="ARBA00022989"/>
    </source>
</evidence>
<reference evidence="10 11" key="1">
    <citation type="submission" date="2018-03" db="EMBL/GenBank/DDBJ databases">
        <title>Genomic Encyclopedia of Archaeal and Bacterial Type Strains, Phase II (KMG-II): from individual species to whole genera.</title>
        <authorList>
            <person name="Goeker M."/>
        </authorList>
    </citation>
    <scope>NUCLEOTIDE SEQUENCE [LARGE SCALE GENOMIC DNA]</scope>
    <source>
        <strain evidence="10 11">DSM 29328</strain>
    </source>
</reference>
<protein>
    <submittedName>
        <fullName evidence="10">4-amino-4-deoxy-L-arabinose transferase-like glycosyltransferase</fullName>
    </submittedName>
</protein>
<keyword evidence="3" id="KW-0328">Glycosyltransferase</keyword>
<feature type="transmembrane region" description="Helical" evidence="8">
    <location>
        <begin position="158"/>
        <end position="174"/>
    </location>
</feature>
<dbReference type="EMBL" id="PVTD01000005">
    <property type="protein sequence ID" value="PRY23018.1"/>
    <property type="molecule type" value="Genomic_DNA"/>
</dbReference>
<feature type="transmembrane region" description="Helical" evidence="8">
    <location>
        <begin position="12"/>
        <end position="35"/>
    </location>
</feature>
<dbReference type="Pfam" id="PF13231">
    <property type="entry name" value="PMT_2"/>
    <property type="match status" value="1"/>
</dbReference>
<dbReference type="GO" id="GO:0016763">
    <property type="term" value="F:pentosyltransferase activity"/>
    <property type="evidence" value="ECO:0007669"/>
    <property type="project" value="TreeGrafter"/>
</dbReference>
<feature type="transmembrane region" description="Helical" evidence="8">
    <location>
        <begin position="312"/>
        <end position="330"/>
    </location>
</feature>
<dbReference type="AlphaFoldDB" id="A0A2T0RPC2"/>
<feature type="transmembrane region" description="Helical" evidence="8">
    <location>
        <begin position="342"/>
        <end position="361"/>
    </location>
</feature>
<keyword evidence="11" id="KW-1185">Reference proteome</keyword>
<evidence type="ECO:0000256" key="4">
    <source>
        <dbReference type="ARBA" id="ARBA00022679"/>
    </source>
</evidence>
<keyword evidence="4 10" id="KW-0808">Transferase</keyword>
<dbReference type="InterPro" id="IPR038731">
    <property type="entry name" value="RgtA/B/C-like"/>
</dbReference>
<feature type="transmembrane region" description="Helical" evidence="8">
    <location>
        <begin position="288"/>
        <end position="306"/>
    </location>
</feature>
<dbReference type="OrthoDB" id="9811222at2"/>
<sequence length="492" mass="53477">MQNAVASRSDNRGWIAPAALIVLAVTAFRVVLLAANRTDLFVDEAQYWLWGREMALGYYSKPPMIGWVIRLSTELGGSDSAFWVRLPAPLLHAITAMILGAIAAPRTGDRVAIWVAATYVTLPMVTAGSLLMSTDTIMVPFLAAALWAWLRGLERGGTVPMAMLAGAMLGIAFLGKYAAVYYVICATLAAALMWQARPGWRPALAGLATFLIAISPNIWWNLVNGMSTVEHTLDNADWVRDPGDRASLNFAGLAEFLASQLFVFGPVLFVALLWLAGSVRRRTPDQGILLLFSLPILLIVSAQALLSEAYPNWAATAYVAGTLLVVPWLLGKRLIWIRASIAIHLFLAILLPVATVVGTGWRAAPDGPLLLERYVGRTDMSAQILAEAAEQQVVAIVADDRDILADLFHIGRESDIAVYARPMAGRAPNHYVLKYSLPKGVDGPVLFVSKRQTPRLPCEATQIRRIAPTLGAYRKRPQGLYVIDAGCLSLQQ</sequence>
<evidence type="ECO:0000256" key="3">
    <source>
        <dbReference type="ARBA" id="ARBA00022676"/>
    </source>
</evidence>
<comment type="caution">
    <text evidence="10">The sequence shown here is derived from an EMBL/GenBank/DDBJ whole genome shotgun (WGS) entry which is preliminary data.</text>
</comment>